<protein>
    <submittedName>
        <fullName evidence="2">Glutathione S-transferase theta-4</fullName>
    </submittedName>
</protein>
<feature type="non-terminal residue" evidence="2">
    <location>
        <position position="1"/>
    </location>
</feature>
<dbReference type="Gene3D" id="1.20.1050.10">
    <property type="match status" value="1"/>
</dbReference>
<dbReference type="PANTHER" id="PTHR43917">
    <property type="match status" value="1"/>
</dbReference>
<reference evidence="2 3" key="1">
    <citation type="journal article" date="2019" name="PLoS Biol.">
        <title>Sex chromosomes control vertical transmission of feminizing Wolbachia symbionts in an isopod.</title>
        <authorList>
            <person name="Becking T."/>
            <person name="Chebbi M.A."/>
            <person name="Giraud I."/>
            <person name="Moumen B."/>
            <person name="Laverre T."/>
            <person name="Caubet Y."/>
            <person name="Peccoud J."/>
            <person name="Gilbert C."/>
            <person name="Cordaux R."/>
        </authorList>
    </citation>
    <scope>NUCLEOTIDE SEQUENCE [LARGE SCALE GENOMIC DNA]</scope>
    <source>
        <strain evidence="2">ANa2</strain>
        <tissue evidence="2">Whole body excluding digestive tract and cuticle</tissue>
    </source>
</reference>
<dbReference type="InterPro" id="IPR004046">
    <property type="entry name" value="GST_C"/>
</dbReference>
<feature type="domain" description="GST C-terminal" evidence="1">
    <location>
        <begin position="23"/>
        <end position="117"/>
    </location>
</feature>
<dbReference type="GO" id="GO:0006749">
    <property type="term" value="P:glutathione metabolic process"/>
    <property type="evidence" value="ECO:0007669"/>
    <property type="project" value="TreeGrafter"/>
</dbReference>
<keyword evidence="3" id="KW-1185">Reference proteome</keyword>
<dbReference type="GO" id="GO:0004364">
    <property type="term" value="F:glutathione transferase activity"/>
    <property type="evidence" value="ECO:0007669"/>
    <property type="project" value="TreeGrafter"/>
</dbReference>
<dbReference type="InterPro" id="IPR051369">
    <property type="entry name" value="GST_Theta"/>
</dbReference>
<dbReference type="PANTHER" id="PTHR43917:SF8">
    <property type="entry name" value="GH16740P-RELATED"/>
    <property type="match status" value="1"/>
</dbReference>
<evidence type="ECO:0000313" key="3">
    <source>
        <dbReference type="Proteomes" id="UP000326759"/>
    </source>
</evidence>
<sequence>VAILRYLSNKFSDKVADHWYPSDIQKQAKVDEYMEWQHVNTRLAFVRYFQYKFLIPLTTQTPPDEKKIAKFQGLMEEVLDKLEGIWLKDTEFIAGDALSLADLLAICELQQPSIVGL</sequence>
<dbReference type="Proteomes" id="UP000326759">
    <property type="component" value="Unassembled WGS sequence"/>
</dbReference>
<proteinExistence type="predicted"/>
<dbReference type="EMBL" id="SEYY01001137">
    <property type="protein sequence ID" value="KAB7505696.1"/>
    <property type="molecule type" value="Genomic_DNA"/>
</dbReference>
<organism evidence="2 3">
    <name type="scientific">Armadillidium nasatum</name>
    <dbReference type="NCBI Taxonomy" id="96803"/>
    <lineage>
        <taxon>Eukaryota</taxon>
        <taxon>Metazoa</taxon>
        <taxon>Ecdysozoa</taxon>
        <taxon>Arthropoda</taxon>
        <taxon>Crustacea</taxon>
        <taxon>Multicrustacea</taxon>
        <taxon>Malacostraca</taxon>
        <taxon>Eumalacostraca</taxon>
        <taxon>Peracarida</taxon>
        <taxon>Isopoda</taxon>
        <taxon>Oniscidea</taxon>
        <taxon>Crinocheta</taxon>
        <taxon>Armadillidiidae</taxon>
        <taxon>Armadillidium</taxon>
    </lineage>
</organism>
<dbReference type="SUPFAM" id="SSF47616">
    <property type="entry name" value="GST C-terminal domain-like"/>
    <property type="match status" value="1"/>
</dbReference>
<dbReference type="GO" id="GO:0005737">
    <property type="term" value="C:cytoplasm"/>
    <property type="evidence" value="ECO:0007669"/>
    <property type="project" value="TreeGrafter"/>
</dbReference>
<dbReference type="InterPro" id="IPR036282">
    <property type="entry name" value="Glutathione-S-Trfase_C_sf"/>
</dbReference>
<keyword evidence="2" id="KW-0808">Transferase</keyword>
<dbReference type="InterPro" id="IPR010987">
    <property type="entry name" value="Glutathione-S-Trfase_C-like"/>
</dbReference>
<dbReference type="PROSITE" id="PS50405">
    <property type="entry name" value="GST_CTER"/>
    <property type="match status" value="1"/>
</dbReference>
<dbReference type="AlphaFoldDB" id="A0A5N5TGB8"/>
<dbReference type="OrthoDB" id="422574at2759"/>
<comment type="caution">
    <text evidence="2">The sequence shown here is derived from an EMBL/GenBank/DDBJ whole genome shotgun (WGS) entry which is preliminary data.</text>
</comment>
<name>A0A5N5TGB8_9CRUS</name>
<dbReference type="Pfam" id="PF00043">
    <property type="entry name" value="GST_C"/>
    <property type="match status" value="1"/>
</dbReference>
<evidence type="ECO:0000313" key="2">
    <source>
        <dbReference type="EMBL" id="KAB7505696.1"/>
    </source>
</evidence>
<accession>A0A5N5TGB8</accession>
<gene>
    <name evidence="2" type="primary">Gstt4</name>
    <name evidence="2" type="ORF">Anas_02112</name>
</gene>
<evidence type="ECO:0000259" key="1">
    <source>
        <dbReference type="PROSITE" id="PS50405"/>
    </source>
</evidence>